<dbReference type="EMBL" id="CAJOBQ010001563">
    <property type="protein sequence ID" value="CAF4497687.1"/>
    <property type="molecule type" value="Genomic_DNA"/>
</dbReference>
<evidence type="ECO:0000313" key="3">
    <source>
        <dbReference type="EMBL" id="CAF3595918.1"/>
    </source>
</evidence>
<evidence type="ECO:0000313" key="6">
    <source>
        <dbReference type="EMBL" id="CAF4497687.1"/>
    </source>
</evidence>
<sequence length="112" mass="13284">MSYFHQASTCKRRYRNYSTRSISIDRRKPIFVSTRIDLVNEHLNEYQRDPIGSVGGLVDLGTMLTEIKQQQSDSNETMNKLYELQIDMNKNTNKVYEEQINMNKNQNKFLEQ</sequence>
<dbReference type="EMBL" id="CAJNYV010002149">
    <property type="protein sequence ID" value="CAF3457267.1"/>
    <property type="molecule type" value="Genomic_DNA"/>
</dbReference>
<dbReference type="EMBL" id="CAJNYU010003519">
    <property type="protein sequence ID" value="CAF3679867.1"/>
    <property type="molecule type" value="Genomic_DNA"/>
</dbReference>
<accession>A0A818T7Z0</accession>
<proteinExistence type="predicted"/>
<protein>
    <submittedName>
        <fullName evidence="4">Uncharacterized protein</fullName>
    </submittedName>
</protein>
<evidence type="ECO:0000313" key="2">
    <source>
        <dbReference type="EMBL" id="CAF3457267.1"/>
    </source>
</evidence>
<dbReference type="Proteomes" id="UP000663851">
    <property type="component" value="Unassembled WGS sequence"/>
</dbReference>
<dbReference type="Proteomes" id="UP000663833">
    <property type="component" value="Unassembled WGS sequence"/>
</dbReference>
<dbReference type="Proteomes" id="UP000663873">
    <property type="component" value="Unassembled WGS sequence"/>
</dbReference>
<dbReference type="AlphaFoldDB" id="A0A818T7Z0"/>
<keyword evidence="10" id="KW-1185">Reference proteome</keyword>
<reference evidence="4" key="1">
    <citation type="submission" date="2021-02" db="EMBL/GenBank/DDBJ databases">
        <authorList>
            <person name="Nowell W R."/>
        </authorList>
    </citation>
    <scope>NUCLEOTIDE SEQUENCE</scope>
</reference>
<dbReference type="Proteomes" id="UP000663869">
    <property type="component" value="Unassembled WGS sequence"/>
</dbReference>
<dbReference type="EMBL" id="CAJNXB010001874">
    <property type="protein sequence ID" value="CAF3199362.1"/>
    <property type="molecule type" value="Genomic_DNA"/>
</dbReference>
<dbReference type="EMBL" id="CAJOBP010005926">
    <property type="protein sequence ID" value="CAF4481224.1"/>
    <property type="molecule type" value="Genomic_DNA"/>
</dbReference>
<evidence type="ECO:0000313" key="7">
    <source>
        <dbReference type="EMBL" id="CAF4584780.1"/>
    </source>
</evidence>
<dbReference type="Proteomes" id="UP000663865">
    <property type="component" value="Unassembled WGS sequence"/>
</dbReference>
<comment type="caution">
    <text evidence="4">The sequence shown here is derived from an EMBL/GenBank/DDBJ whole genome shotgun (WGS) entry which is preliminary data.</text>
</comment>
<dbReference type="EMBL" id="CAJOBO010008526">
    <property type="protein sequence ID" value="CAF4584780.1"/>
    <property type="molecule type" value="Genomic_DNA"/>
</dbReference>
<name>A0A818T7Z0_9BILA</name>
<evidence type="ECO:0000313" key="1">
    <source>
        <dbReference type="EMBL" id="CAF3199362.1"/>
    </source>
</evidence>
<evidence type="ECO:0000313" key="8">
    <source>
        <dbReference type="EMBL" id="CAF4932476.1"/>
    </source>
</evidence>
<evidence type="ECO:0000313" key="9">
    <source>
        <dbReference type="Proteomes" id="UP000663869"/>
    </source>
</evidence>
<gene>
    <name evidence="4" type="ORF">FME351_LOCUS26297</name>
    <name evidence="7" type="ORF">HFQ381_LOCUS32710</name>
    <name evidence="2" type="ORF">KIK155_LOCUS12824</name>
    <name evidence="3" type="ORF">LUA448_LOCUS30178</name>
    <name evidence="1" type="ORF">TIS948_LOCUS12481</name>
    <name evidence="8" type="ORF">TOA249_LOCUS32847</name>
    <name evidence="6" type="ORF">TSG867_LOCUS20826</name>
    <name evidence="5" type="ORF">UJA718_LOCUS24939</name>
</gene>
<dbReference type="Proteomes" id="UP000663838">
    <property type="component" value="Unassembled WGS sequence"/>
</dbReference>
<dbReference type="Proteomes" id="UP000663825">
    <property type="component" value="Unassembled WGS sequence"/>
</dbReference>
<evidence type="ECO:0000313" key="10">
    <source>
        <dbReference type="Proteomes" id="UP000663873"/>
    </source>
</evidence>
<dbReference type="EMBL" id="CAJNYD010004384">
    <property type="protein sequence ID" value="CAF3595918.1"/>
    <property type="molecule type" value="Genomic_DNA"/>
</dbReference>
<dbReference type="EMBL" id="CAJOBS010008885">
    <property type="protein sequence ID" value="CAF4932476.1"/>
    <property type="molecule type" value="Genomic_DNA"/>
</dbReference>
<evidence type="ECO:0000313" key="4">
    <source>
        <dbReference type="EMBL" id="CAF3679867.1"/>
    </source>
</evidence>
<organism evidence="4 9">
    <name type="scientific">Rotaria socialis</name>
    <dbReference type="NCBI Taxonomy" id="392032"/>
    <lineage>
        <taxon>Eukaryota</taxon>
        <taxon>Metazoa</taxon>
        <taxon>Spiralia</taxon>
        <taxon>Gnathifera</taxon>
        <taxon>Rotifera</taxon>
        <taxon>Eurotatoria</taxon>
        <taxon>Bdelloidea</taxon>
        <taxon>Philodinida</taxon>
        <taxon>Philodinidae</taxon>
        <taxon>Rotaria</taxon>
    </lineage>
</organism>
<evidence type="ECO:0000313" key="5">
    <source>
        <dbReference type="EMBL" id="CAF4481224.1"/>
    </source>
</evidence>
<dbReference type="Proteomes" id="UP000663862">
    <property type="component" value="Unassembled WGS sequence"/>
</dbReference>